<dbReference type="SUPFAM" id="SSF88946">
    <property type="entry name" value="Sigma2 domain of RNA polymerase sigma factors"/>
    <property type="match status" value="1"/>
</dbReference>
<dbReference type="AlphaFoldDB" id="A0A517XUW8"/>
<dbReference type="Gene3D" id="1.10.1740.10">
    <property type="match status" value="1"/>
</dbReference>
<dbReference type="NCBIfam" id="TIGR02937">
    <property type="entry name" value="sigma70-ECF"/>
    <property type="match status" value="1"/>
</dbReference>
<dbReference type="InterPro" id="IPR007627">
    <property type="entry name" value="RNA_pol_sigma70_r2"/>
</dbReference>
<protein>
    <submittedName>
        <fullName evidence="7">ECF RNA polymerase sigma-E factor</fullName>
    </submittedName>
</protein>
<evidence type="ECO:0000259" key="6">
    <source>
        <dbReference type="Pfam" id="PF04542"/>
    </source>
</evidence>
<dbReference type="KEGG" id="uli:ETAA1_32510"/>
<organism evidence="7 8">
    <name type="scientific">Urbifossiella limnaea</name>
    <dbReference type="NCBI Taxonomy" id="2528023"/>
    <lineage>
        <taxon>Bacteria</taxon>
        <taxon>Pseudomonadati</taxon>
        <taxon>Planctomycetota</taxon>
        <taxon>Planctomycetia</taxon>
        <taxon>Gemmatales</taxon>
        <taxon>Gemmataceae</taxon>
        <taxon>Urbifossiella</taxon>
    </lineage>
</organism>
<feature type="domain" description="RNA polymerase sigma-70 region 2" evidence="6">
    <location>
        <begin position="28"/>
        <end position="93"/>
    </location>
</feature>
<evidence type="ECO:0000256" key="3">
    <source>
        <dbReference type="ARBA" id="ARBA00023082"/>
    </source>
</evidence>
<dbReference type="InterPro" id="IPR013325">
    <property type="entry name" value="RNA_pol_sigma_r2"/>
</dbReference>
<dbReference type="SUPFAM" id="SSF88659">
    <property type="entry name" value="Sigma3 and sigma4 domains of RNA polymerase sigma factors"/>
    <property type="match status" value="1"/>
</dbReference>
<evidence type="ECO:0000313" key="7">
    <source>
        <dbReference type="EMBL" id="QDU21285.1"/>
    </source>
</evidence>
<dbReference type="InterPro" id="IPR039425">
    <property type="entry name" value="RNA_pol_sigma-70-like"/>
</dbReference>
<keyword evidence="5" id="KW-0804">Transcription</keyword>
<name>A0A517XUW8_9BACT</name>
<dbReference type="GO" id="GO:0016987">
    <property type="term" value="F:sigma factor activity"/>
    <property type="evidence" value="ECO:0007669"/>
    <property type="project" value="UniProtKB-KW"/>
</dbReference>
<comment type="similarity">
    <text evidence="1">Belongs to the sigma-70 factor family. ECF subfamily.</text>
</comment>
<keyword evidence="4" id="KW-0238">DNA-binding</keyword>
<dbReference type="EMBL" id="CP036273">
    <property type="protein sequence ID" value="QDU21285.1"/>
    <property type="molecule type" value="Genomic_DNA"/>
</dbReference>
<dbReference type="InterPro" id="IPR014284">
    <property type="entry name" value="RNA_pol_sigma-70_dom"/>
</dbReference>
<dbReference type="InterPro" id="IPR013324">
    <property type="entry name" value="RNA_pol_sigma_r3/r4-like"/>
</dbReference>
<evidence type="ECO:0000256" key="5">
    <source>
        <dbReference type="ARBA" id="ARBA00023163"/>
    </source>
</evidence>
<gene>
    <name evidence="7" type="primary">rpoE_4</name>
    <name evidence="7" type="ORF">ETAA1_32510</name>
</gene>
<dbReference type="InterPro" id="IPR036388">
    <property type="entry name" value="WH-like_DNA-bd_sf"/>
</dbReference>
<keyword evidence="8" id="KW-1185">Reference proteome</keyword>
<dbReference type="RefSeq" id="WP_202920932.1">
    <property type="nucleotide sequence ID" value="NZ_CP036273.1"/>
</dbReference>
<accession>A0A517XUW8</accession>
<dbReference type="Gene3D" id="1.10.10.10">
    <property type="entry name" value="Winged helix-like DNA-binding domain superfamily/Winged helix DNA-binding domain"/>
    <property type="match status" value="1"/>
</dbReference>
<dbReference type="PANTHER" id="PTHR43133:SF8">
    <property type="entry name" value="RNA POLYMERASE SIGMA FACTOR HI_1459-RELATED"/>
    <property type="match status" value="1"/>
</dbReference>
<dbReference type="GO" id="GO:0003677">
    <property type="term" value="F:DNA binding"/>
    <property type="evidence" value="ECO:0007669"/>
    <property type="project" value="UniProtKB-KW"/>
</dbReference>
<evidence type="ECO:0000256" key="2">
    <source>
        <dbReference type="ARBA" id="ARBA00023015"/>
    </source>
</evidence>
<dbReference type="PANTHER" id="PTHR43133">
    <property type="entry name" value="RNA POLYMERASE ECF-TYPE SIGMA FACTO"/>
    <property type="match status" value="1"/>
</dbReference>
<evidence type="ECO:0000313" key="8">
    <source>
        <dbReference type="Proteomes" id="UP000319576"/>
    </source>
</evidence>
<dbReference type="Pfam" id="PF04542">
    <property type="entry name" value="Sigma70_r2"/>
    <property type="match status" value="1"/>
</dbReference>
<dbReference type="Proteomes" id="UP000319576">
    <property type="component" value="Chromosome"/>
</dbReference>
<keyword evidence="2" id="KW-0805">Transcription regulation</keyword>
<reference evidence="7 8" key="1">
    <citation type="submission" date="2019-02" db="EMBL/GenBank/DDBJ databases">
        <title>Deep-cultivation of Planctomycetes and their phenomic and genomic characterization uncovers novel biology.</title>
        <authorList>
            <person name="Wiegand S."/>
            <person name="Jogler M."/>
            <person name="Boedeker C."/>
            <person name="Pinto D."/>
            <person name="Vollmers J."/>
            <person name="Rivas-Marin E."/>
            <person name="Kohn T."/>
            <person name="Peeters S.H."/>
            <person name="Heuer A."/>
            <person name="Rast P."/>
            <person name="Oberbeckmann S."/>
            <person name="Bunk B."/>
            <person name="Jeske O."/>
            <person name="Meyerdierks A."/>
            <person name="Storesund J.E."/>
            <person name="Kallscheuer N."/>
            <person name="Luecker S."/>
            <person name="Lage O.M."/>
            <person name="Pohl T."/>
            <person name="Merkel B.J."/>
            <person name="Hornburger P."/>
            <person name="Mueller R.-W."/>
            <person name="Bruemmer F."/>
            <person name="Labrenz M."/>
            <person name="Spormann A.M."/>
            <person name="Op den Camp H."/>
            <person name="Overmann J."/>
            <person name="Amann R."/>
            <person name="Jetten M.S.M."/>
            <person name="Mascher T."/>
            <person name="Medema M.H."/>
            <person name="Devos D.P."/>
            <person name="Kaster A.-K."/>
            <person name="Ovreas L."/>
            <person name="Rohde M."/>
            <person name="Galperin M.Y."/>
            <person name="Jogler C."/>
        </authorList>
    </citation>
    <scope>NUCLEOTIDE SEQUENCE [LARGE SCALE GENOMIC DNA]</scope>
    <source>
        <strain evidence="7 8">ETA_A1</strain>
    </source>
</reference>
<dbReference type="GO" id="GO:0006352">
    <property type="term" value="P:DNA-templated transcription initiation"/>
    <property type="evidence" value="ECO:0007669"/>
    <property type="project" value="InterPro"/>
</dbReference>
<keyword evidence="3" id="KW-0731">Sigma factor</keyword>
<evidence type="ECO:0000256" key="1">
    <source>
        <dbReference type="ARBA" id="ARBA00010641"/>
    </source>
</evidence>
<sequence length="191" mass="21692">MSETITPSLLERVRHQDAAAWHRLVLLFTPVVYQWVRRGGVPEADAPDVVQDTFVGVLHSVVEFRRDHDGATFRGWLRRITQYKVRDFFRRQADRPTAEGGSAANVRLHLHPELPPDDEADETDSQSLVRRGLELIRDEFEPRTWQAFQAVGVDERPAAEVAAELGMSVGAVYVAKSRVLKRLREELDGLV</sequence>
<proteinExistence type="inferred from homology"/>
<evidence type="ECO:0000256" key="4">
    <source>
        <dbReference type="ARBA" id="ARBA00023125"/>
    </source>
</evidence>